<dbReference type="PANTHER" id="PTHR12452">
    <property type="entry name" value="42-9-9 PROTEIN-RELATED"/>
    <property type="match status" value="1"/>
</dbReference>
<name>A0A0D6L9V7_9BILA</name>
<comment type="similarity">
    <text evidence="1">Belongs to the thioredoxin family.</text>
</comment>
<evidence type="ECO:0000256" key="1">
    <source>
        <dbReference type="ARBA" id="ARBA00008987"/>
    </source>
</evidence>
<dbReference type="EMBL" id="KE125387">
    <property type="protein sequence ID" value="EPB68750.1"/>
    <property type="molecule type" value="Genomic_DNA"/>
</dbReference>
<accession>A0A0D6L9V7</accession>
<dbReference type="GO" id="GO:0005829">
    <property type="term" value="C:cytosol"/>
    <property type="evidence" value="ECO:0007669"/>
    <property type="project" value="TreeGrafter"/>
</dbReference>
<dbReference type="PANTHER" id="PTHR12452:SF0">
    <property type="entry name" value="THIOREDOXIN DOMAIN-CONTAINING PROTEIN 17"/>
    <property type="match status" value="1"/>
</dbReference>
<dbReference type="Proteomes" id="UP000054495">
    <property type="component" value="Unassembled WGS sequence"/>
</dbReference>
<dbReference type="AlphaFoldDB" id="A0A0D6L9V7"/>
<evidence type="ECO:0000259" key="2">
    <source>
        <dbReference type="Pfam" id="PF06110"/>
    </source>
</evidence>
<keyword evidence="4" id="KW-1185">Reference proteome</keyword>
<organism evidence="3 4">
    <name type="scientific">Ancylostoma ceylanicum</name>
    <dbReference type="NCBI Taxonomy" id="53326"/>
    <lineage>
        <taxon>Eukaryota</taxon>
        <taxon>Metazoa</taxon>
        <taxon>Ecdysozoa</taxon>
        <taxon>Nematoda</taxon>
        <taxon>Chromadorea</taxon>
        <taxon>Rhabditida</taxon>
        <taxon>Rhabditina</taxon>
        <taxon>Rhabditomorpha</taxon>
        <taxon>Strongyloidea</taxon>
        <taxon>Ancylostomatidae</taxon>
        <taxon>Ancylostomatinae</taxon>
        <taxon>Ancylostoma</taxon>
    </lineage>
</organism>
<protein>
    <recommendedName>
        <fullName evidence="2">Thioredoxin domain-containing protein</fullName>
    </recommendedName>
</protein>
<dbReference type="Gene3D" id="3.40.30.10">
    <property type="entry name" value="Glutaredoxin"/>
    <property type="match status" value="1"/>
</dbReference>
<dbReference type="InterPro" id="IPR010357">
    <property type="entry name" value="TXNDC17_dom"/>
</dbReference>
<proteinExistence type="inferred from homology"/>
<reference evidence="3 4" key="1">
    <citation type="submission" date="2013-05" db="EMBL/GenBank/DDBJ databases">
        <title>Draft genome of the parasitic nematode Anyclostoma ceylanicum.</title>
        <authorList>
            <person name="Mitreva M."/>
        </authorList>
    </citation>
    <scope>NUCLEOTIDE SEQUENCE [LARGE SCALE GENOMIC DNA]</scope>
</reference>
<dbReference type="Pfam" id="PF06110">
    <property type="entry name" value="TXD17-like_Trx"/>
    <property type="match status" value="1"/>
</dbReference>
<feature type="domain" description="Thioredoxin" evidence="2">
    <location>
        <begin position="8"/>
        <end position="110"/>
    </location>
</feature>
<evidence type="ECO:0000313" key="4">
    <source>
        <dbReference type="Proteomes" id="UP000054495"/>
    </source>
</evidence>
<evidence type="ECO:0000313" key="3">
    <source>
        <dbReference type="EMBL" id="EPB68750.1"/>
    </source>
</evidence>
<sequence length="113" mass="12753">MREVIVEGYDAIRKELTSLSGQVFVLFTGSKVDGKTEPVIDSILHGNEGKSLDATFVTCYVGAREYWKDPACPFRTDKDFKLTCVPTLIEHKRLLDSQAKNASLVKDFFFEDN</sequence>
<gene>
    <name evidence="3" type="ORF">ANCCEY_12154</name>
</gene>
<dbReference type="InterPro" id="IPR045108">
    <property type="entry name" value="TXNDC17-like"/>
</dbReference>
<dbReference type="GO" id="GO:0047134">
    <property type="term" value="F:protein-disulfide reductase [NAD(P)H] activity"/>
    <property type="evidence" value="ECO:0007669"/>
    <property type="project" value="InterPro"/>
</dbReference>